<feature type="non-terminal residue" evidence="2">
    <location>
        <position position="268"/>
    </location>
</feature>
<comment type="caution">
    <text evidence="2">The sequence shown here is derived from an EMBL/GenBank/DDBJ whole genome shotgun (WGS) entry which is preliminary data.</text>
</comment>
<protein>
    <submittedName>
        <fullName evidence="2">14967_t:CDS:1</fullName>
    </submittedName>
</protein>
<dbReference type="SUPFAM" id="SSF53098">
    <property type="entry name" value="Ribonuclease H-like"/>
    <property type="match status" value="1"/>
</dbReference>
<reference evidence="2 3" key="1">
    <citation type="submission" date="2021-06" db="EMBL/GenBank/DDBJ databases">
        <authorList>
            <person name="Kallberg Y."/>
            <person name="Tangrot J."/>
            <person name="Rosling A."/>
        </authorList>
    </citation>
    <scope>NUCLEOTIDE SEQUENCE [LARGE SCALE GENOMIC DNA]</scope>
    <source>
        <strain evidence="2 3">120-4 pot B 10/14</strain>
    </source>
</reference>
<accession>A0ABN7X8J7</accession>
<dbReference type="EMBL" id="CAJVQB010099460">
    <property type="protein sequence ID" value="CAG8850091.1"/>
    <property type="molecule type" value="Genomic_DNA"/>
</dbReference>
<evidence type="ECO:0000313" key="2">
    <source>
        <dbReference type="EMBL" id="CAG8850091.1"/>
    </source>
</evidence>
<dbReference type="Pfam" id="PF04937">
    <property type="entry name" value="DUF659"/>
    <property type="match status" value="1"/>
</dbReference>
<name>A0ABN7X8J7_GIGMA</name>
<organism evidence="2 3">
    <name type="scientific">Gigaspora margarita</name>
    <dbReference type="NCBI Taxonomy" id="4874"/>
    <lineage>
        <taxon>Eukaryota</taxon>
        <taxon>Fungi</taxon>
        <taxon>Fungi incertae sedis</taxon>
        <taxon>Mucoromycota</taxon>
        <taxon>Glomeromycotina</taxon>
        <taxon>Glomeromycetes</taxon>
        <taxon>Diversisporales</taxon>
        <taxon>Gigasporaceae</taxon>
        <taxon>Gigaspora</taxon>
    </lineage>
</organism>
<dbReference type="InterPro" id="IPR007021">
    <property type="entry name" value="DUF659"/>
</dbReference>
<evidence type="ECO:0000259" key="1">
    <source>
        <dbReference type="Pfam" id="PF04937"/>
    </source>
</evidence>
<dbReference type="PANTHER" id="PTHR32166:SF123">
    <property type="entry name" value="BED-TYPE DOMAIN-CONTAINING PROTEIN"/>
    <property type="match status" value="1"/>
</dbReference>
<dbReference type="InterPro" id="IPR012337">
    <property type="entry name" value="RNaseH-like_sf"/>
</dbReference>
<dbReference type="Proteomes" id="UP000789901">
    <property type="component" value="Unassembled WGS sequence"/>
</dbReference>
<gene>
    <name evidence="2" type="ORF">GMARGA_LOCUS40038</name>
</gene>
<feature type="domain" description="DUF659" evidence="1">
    <location>
        <begin position="74"/>
        <end position="147"/>
    </location>
</feature>
<proteinExistence type="predicted"/>
<sequence>NTSSSTSSFVHNDDNNIRTINYKQQTKMGNFLYKFTNADQKELESLLAHGFYSAENSDLNTVINYLLNKIQFLCLVTDSWSNIHKDSIINFMITTPKPLFYKSVHTKEDQHTVQNIAEEIDKVMQELGIDKFVAFITDNTPNMKAAWHWPKNVLETSKKIINYFRNYNIPLAAFCHLQIEKYEHIISLVQTVDTQESIEISPNIKIHLMNDLFWQNLKHLRNFLEPFVKFIHELEGDVPLLFVGFLKLCQLKTTIYNNDYVPTTVITE</sequence>
<keyword evidence="3" id="KW-1185">Reference proteome</keyword>
<evidence type="ECO:0000313" key="3">
    <source>
        <dbReference type="Proteomes" id="UP000789901"/>
    </source>
</evidence>
<feature type="non-terminal residue" evidence="2">
    <location>
        <position position="1"/>
    </location>
</feature>
<dbReference type="PANTHER" id="PTHR32166">
    <property type="entry name" value="OSJNBA0013A04.12 PROTEIN"/>
    <property type="match status" value="1"/>
</dbReference>